<feature type="chain" id="PRO_5002715315" description="DNA 3'-5' helicase" evidence="13">
    <location>
        <begin position="23"/>
        <end position="714"/>
    </location>
</feature>
<dbReference type="EC" id="5.6.2.4" evidence="11"/>
<evidence type="ECO:0000256" key="3">
    <source>
        <dbReference type="ARBA" id="ARBA00022741"/>
    </source>
</evidence>
<feature type="signal peptide" evidence="13">
    <location>
        <begin position="1"/>
        <end position="22"/>
    </location>
</feature>
<dbReference type="SMART" id="SM00490">
    <property type="entry name" value="HELICc"/>
    <property type="match status" value="1"/>
</dbReference>
<dbReference type="HOGENOM" id="CLU_001103_10_2_1"/>
<keyword evidence="4" id="KW-0378">Hydrolase</keyword>
<dbReference type="GO" id="GO:0043138">
    <property type="term" value="F:3'-5' DNA helicase activity"/>
    <property type="evidence" value="ECO:0000318"/>
    <property type="project" value="GO_Central"/>
</dbReference>
<protein>
    <recommendedName>
        <fullName evidence="11">DNA 3'-5' helicase</fullName>
        <ecNumber evidence="11">5.6.2.4</ecNumber>
    </recommendedName>
</protein>
<dbReference type="PhylomeDB" id="A7SUT5"/>
<organism evidence="16 17">
    <name type="scientific">Nematostella vectensis</name>
    <name type="common">Starlet sea anemone</name>
    <dbReference type="NCBI Taxonomy" id="45351"/>
    <lineage>
        <taxon>Eukaryota</taxon>
        <taxon>Metazoa</taxon>
        <taxon>Cnidaria</taxon>
        <taxon>Anthozoa</taxon>
        <taxon>Hexacorallia</taxon>
        <taxon>Actiniaria</taxon>
        <taxon>Edwardsiidae</taxon>
        <taxon>Nematostella</taxon>
    </lineage>
</organism>
<dbReference type="InterPro" id="IPR004589">
    <property type="entry name" value="DNA_helicase_ATP-dep_RecQ"/>
</dbReference>
<dbReference type="InterPro" id="IPR001650">
    <property type="entry name" value="Helicase_C-like"/>
</dbReference>
<reference evidence="16 17" key="1">
    <citation type="journal article" date="2007" name="Science">
        <title>Sea anemone genome reveals ancestral eumetazoan gene repertoire and genomic organization.</title>
        <authorList>
            <person name="Putnam N.H."/>
            <person name="Srivastava M."/>
            <person name="Hellsten U."/>
            <person name="Dirks B."/>
            <person name="Chapman J."/>
            <person name="Salamov A."/>
            <person name="Terry A."/>
            <person name="Shapiro H."/>
            <person name="Lindquist E."/>
            <person name="Kapitonov V.V."/>
            <person name="Jurka J."/>
            <person name="Genikhovich G."/>
            <person name="Grigoriev I.V."/>
            <person name="Lucas S.M."/>
            <person name="Steele R.E."/>
            <person name="Finnerty J.R."/>
            <person name="Technau U."/>
            <person name="Martindale M.Q."/>
            <person name="Rokhsar D.S."/>
        </authorList>
    </citation>
    <scope>NUCLEOTIDE SEQUENCE [LARGE SCALE GENOMIC DNA]</scope>
    <source>
        <strain evidence="17">CH2 X CH6</strain>
    </source>
</reference>
<dbReference type="Pfam" id="PF00271">
    <property type="entry name" value="Helicase_C"/>
    <property type="match status" value="1"/>
</dbReference>
<dbReference type="PANTHER" id="PTHR13710:SF108">
    <property type="entry name" value="ATP-DEPENDENT DNA HELICASE Q4"/>
    <property type="match status" value="1"/>
</dbReference>
<dbReference type="GO" id="GO:0016787">
    <property type="term" value="F:hydrolase activity"/>
    <property type="evidence" value="ECO:0007669"/>
    <property type="project" value="UniProtKB-KW"/>
</dbReference>
<dbReference type="InParanoid" id="A7SUT5"/>
<comment type="catalytic activity">
    <reaction evidence="10">
        <text>Couples ATP hydrolysis with the unwinding of duplex DNA by translocating in the 3'-5' direction.</text>
        <dbReference type="EC" id="5.6.2.4"/>
    </reaction>
</comment>
<feature type="domain" description="Helicase ATP-binding" evidence="14">
    <location>
        <begin position="1"/>
        <end position="178"/>
    </location>
</feature>
<evidence type="ECO:0000256" key="13">
    <source>
        <dbReference type="SAM" id="SignalP"/>
    </source>
</evidence>
<dbReference type="GO" id="GO:0003677">
    <property type="term" value="F:DNA binding"/>
    <property type="evidence" value="ECO:0007669"/>
    <property type="project" value="UniProtKB-KW"/>
</dbReference>
<dbReference type="GO" id="GO:0000724">
    <property type="term" value="P:double-strand break repair via homologous recombination"/>
    <property type="evidence" value="ECO:0000318"/>
    <property type="project" value="GO_Central"/>
</dbReference>
<dbReference type="FunFam" id="3.40.50.300:FF:000772">
    <property type="entry name" value="ATP-dependent DNA helicase Q4"/>
    <property type="match status" value="1"/>
</dbReference>
<keyword evidence="3" id="KW-0547">Nucleotide-binding</keyword>
<dbReference type="NCBIfam" id="TIGR00614">
    <property type="entry name" value="recQ_fam"/>
    <property type="match status" value="1"/>
</dbReference>
<dbReference type="GO" id="GO:0005634">
    <property type="term" value="C:nucleus"/>
    <property type="evidence" value="ECO:0000318"/>
    <property type="project" value="GO_Central"/>
</dbReference>
<name>A7SUT5_NEMVE</name>
<dbReference type="PROSITE" id="PS51192">
    <property type="entry name" value="HELICASE_ATP_BIND_1"/>
    <property type="match status" value="1"/>
</dbReference>
<keyword evidence="5" id="KW-0347">Helicase</keyword>
<keyword evidence="13" id="KW-0732">Signal</keyword>
<keyword evidence="17" id="KW-1185">Reference proteome</keyword>
<comment type="catalytic activity">
    <reaction evidence="12">
        <text>ATP + H2O = ADP + phosphate + H(+)</text>
        <dbReference type="Rhea" id="RHEA:13065"/>
        <dbReference type="ChEBI" id="CHEBI:15377"/>
        <dbReference type="ChEBI" id="CHEBI:15378"/>
        <dbReference type="ChEBI" id="CHEBI:30616"/>
        <dbReference type="ChEBI" id="CHEBI:43474"/>
        <dbReference type="ChEBI" id="CHEBI:456216"/>
    </reaction>
</comment>
<keyword evidence="8" id="KW-0413">Isomerase</keyword>
<evidence type="ECO:0000256" key="12">
    <source>
        <dbReference type="ARBA" id="ARBA00049360"/>
    </source>
</evidence>
<dbReference type="Gene3D" id="3.40.50.300">
    <property type="entry name" value="P-loop containing nucleotide triphosphate hydrolases"/>
    <property type="match status" value="2"/>
</dbReference>
<evidence type="ECO:0000256" key="11">
    <source>
        <dbReference type="ARBA" id="ARBA00034808"/>
    </source>
</evidence>
<proteinExistence type="inferred from homology"/>
<evidence type="ECO:0000256" key="7">
    <source>
        <dbReference type="ARBA" id="ARBA00023125"/>
    </source>
</evidence>
<evidence type="ECO:0000256" key="5">
    <source>
        <dbReference type="ARBA" id="ARBA00022806"/>
    </source>
</evidence>
<evidence type="ECO:0000256" key="6">
    <source>
        <dbReference type="ARBA" id="ARBA00022840"/>
    </source>
</evidence>
<dbReference type="InterPro" id="IPR027417">
    <property type="entry name" value="P-loop_NTPase"/>
</dbReference>
<evidence type="ECO:0000256" key="10">
    <source>
        <dbReference type="ARBA" id="ARBA00034617"/>
    </source>
</evidence>
<dbReference type="Proteomes" id="UP000001593">
    <property type="component" value="Unassembled WGS sequence"/>
</dbReference>
<sequence>MRILSGMSSLVVLSTGAGKSLCYQLPAYMYHKRSPCLTLVISPLVSLMEDQITGLPFGLKGACLHNNQTKPQRLKILTDITAGKVAVLLVSPEALVGGGMGGSGCLPSSTKMPPIAFACIDEAHCLSEWSHNFRPSYLRVCKILRDRYGVQCFLGLTATATQSTADSVAQHLGIADAGAVIRGAAVPPNLRLSVSRDRDKDKALIELLQGPRFSRCESIIIYCTRREVTERVATLIRTCMQHMQPTIRHDDVISGSDAESYHAGMSAAQRRKVQKRFMSGELRAVAATVAFGMGLDKSDVRAIIHYNMPKSFESYVQEIGRAGRDGKPSHCHVFLDREGQDLCELRRHIFSNTVDRVTVKRLVNRIFPRCDCKKLQREQSKPNVETKQPNRVCGGHEVAIVTETAVEELDMREESIATLLCYLELHGNRWVEVLSTVKSMCTIKFYGGYAHMKAVAKRIPPIAAALLQSGSSTKKQNYLKFSVVQLADKMGWDLEPVSSELRALQWNSSLAPTSDMGSTGQSGILVEFSDLSLRVRAPGDLTDEERDQVVDFLDDRIQAEERTQLEQLTTLYSSLKGVSCGGIVQCMDEMDEDADVELKTIIKKYFDDRTNATEKALRDIQERRNNPDAYAPKPENSDDLVNWDCVSRDIRTLLGIHHDHSFTGRAVARIFHGIDSPCYPAAVWGRDRRFWRKHLNVDFNRLRKFALRELLKFR</sequence>
<evidence type="ECO:0000256" key="9">
    <source>
        <dbReference type="ARBA" id="ARBA00023242"/>
    </source>
</evidence>
<dbReference type="EMBL" id="DS469819">
    <property type="protein sequence ID" value="EDO32537.1"/>
    <property type="molecule type" value="Genomic_DNA"/>
</dbReference>
<dbReference type="GO" id="GO:0009378">
    <property type="term" value="F:four-way junction helicase activity"/>
    <property type="evidence" value="ECO:0000318"/>
    <property type="project" value="GO_Central"/>
</dbReference>
<comment type="subcellular location">
    <subcellularLocation>
        <location evidence="1">Nucleus</location>
    </subcellularLocation>
</comment>
<evidence type="ECO:0000259" key="15">
    <source>
        <dbReference type="PROSITE" id="PS51194"/>
    </source>
</evidence>
<dbReference type="FunFam" id="3.40.50.300:FF:001084">
    <property type="entry name" value="RecQ like helicase 4"/>
    <property type="match status" value="1"/>
</dbReference>
<dbReference type="SMART" id="SM00487">
    <property type="entry name" value="DEXDc"/>
    <property type="match status" value="1"/>
</dbReference>
<dbReference type="Pfam" id="PF00270">
    <property type="entry name" value="DEAD"/>
    <property type="match status" value="1"/>
</dbReference>
<dbReference type="GO" id="GO:0005737">
    <property type="term" value="C:cytoplasm"/>
    <property type="evidence" value="ECO:0000318"/>
    <property type="project" value="GO_Central"/>
</dbReference>
<evidence type="ECO:0000259" key="14">
    <source>
        <dbReference type="PROSITE" id="PS51192"/>
    </source>
</evidence>
<keyword evidence="7" id="KW-0238">DNA-binding</keyword>
<evidence type="ECO:0000256" key="2">
    <source>
        <dbReference type="ARBA" id="ARBA00005446"/>
    </source>
</evidence>
<comment type="similarity">
    <text evidence="2">Belongs to the helicase family. RecQ subfamily.</text>
</comment>
<dbReference type="AlphaFoldDB" id="A7SUT5"/>
<dbReference type="CDD" id="cd18794">
    <property type="entry name" value="SF2_C_RecQ"/>
    <property type="match status" value="1"/>
</dbReference>
<dbReference type="PROSITE" id="PS51194">
    <property type="entry name" value="HELICASE_CTER"/>
    <property type="match status" value="1"/>
</dbReference>
<dbReference type="GO" id="GO:0005524">
    <property type="term" value="F:ATP binding"/>
    <property type="evidence" value="ECO:0007669"/>
    <property type="project" value="UniProtKB-KW"/>
</dbReference>
<dbReference type="STRING" id="45351.A7SUT5"/>
<dbReference type="PANTHER" id="PTHR13710">
    <property type="entry name" value="DNA HELICASE RECQ FAMILY MEMBER"/>
    <property type="match status" value="1"/>
</dbReference>
<evidence type="ECO:0000256" key="1">
    <source>
        <dbReference type="ARBA" id="ARBA00004123"/>
    </source>
</evidence>
<keyword evidence="6" id="KW-0067">ATP-binding</keyword>
<feature type="domain" description="Helicase C-terminal" evidence="15">
    <location>
        <begin position="199"/>
        <end position="366"/>
    </location>
</feature>
<dbReference type="GO" id="GO:0006260">
    <property type="term" value="P:DNA replication"/>
    <property type="evidence" value="ECO:0000318"/>
    <property type="project" value="GO_Central"/>
</dbReference>
<dbReference type="CDD" id="cd18018">
    <property type="entry name" value="DEXHc_RecQ4-like"/>
    <property type="match status" value="1"/>
</dbReference>
<gene>
    <name evidence="16" type="ORF">NEMVEDRAFT_v1g174598</name>
</gene>
<accession>A7SUT5</accession>
<keyword evidence="9" id="KW-0539">Nucleus</keyword>
<evidence type="ECO:0000256" key="8">
    <source>
        <dbReference type="ARBA" id="ARBA00023235"/>
    </source>
</evidence>
<evidence type="ECO:0000313" key="17">
    <source>
        <dbReference type="Proteomes" id="UP000001593"/>
    </source>
</evidence>
<dbReference type="InterPro" id="IPR011545">
    <property type="entry name" value="DEAD/DEAH_box_helicase_dom"/>
</dbReference>
<evidence type="ECO:0000256" key="4">
    <source>
        <dbReference type="ARBA" id="ARBA00022801"/>
    </source>
</evidence>
<dbReference type="eggNOG" id="KOG0351">
    <property type="taxonomic scope" value="Eukaryota"/>
</dbReference>
<dbReference type="SUPFAM" id="SSF52540">
    <property type="entry name" value="P-loop containing nucleoside triphosphate hydrolases"/>
    <property type="match status" value="1"/>
</dbReference>
<evidence type="ECO:0000313" key="16">
    <source>
        <dbReference type="EMBL" id="EDO32537.1"/>
    </source>
</evidence>
<dbReference type="GO" id="GO:0005694">
    <property type="term" value="C:chromosome"/>
    <property type="evidence" value="ECO:0000318"/>
    <property type="project" value="GO_Central"/>
</dbReference>
<dbReference type="OMA" id="AYCYTIV"/>
<dbReference type="InterPro" id="IPR014001">
    <property type="entry name" value="Helicase_ATP-bd"/>
</dbReference>